<gene>
    <name evidence="1" type="ORF">Cboi02_000336900</name>
</gene>
<keyword evidence="2" id="KW-1185">Reference proteome</keyword>
<accession>A0A9W6T0E8</accession>
<evidence type="ECO:0000313" key="2">
    <source>
        <dbReference type="Proteomes" id="UP001165120"/>
    </source>
</evidence>
<name>A0A9W6T0E8_CANBO</name>
<evidence type="ECO:0000313" key="1">
    <source>
        <dbReference type="EMBL" id="GME71831.1"/>
    </source>
</evidence>
<protein>
    <submittedName>
        <fullName evidence="1">Unnamed protein product</fullName>
    </submittedName>
</protein>
<organism evidence="1 2">
    <name type="scientific">Candida boidinii</name>
    <name type="common">Yeast</name>
    <dbReference type="NCBI Taxonomy" id="5477"/>
    <lineage>
        <taxon>Eukaryota</taxon>
        <taxon>Fungi</taxon>
        <taxon>Dikarya</taxon>
        <taxon>Ascomycota</taxon>
        <taxon>Saccharomycotina</taxon>
        <taxon>Pichiomycetes</taxon>
        <taxon>Pichiales</taxon>
        <taxon>Pichiaceae</taxon>
        <taxon>Ogataea</taxon>
        <taxon>Ogataea/Candida clade</taxon>
    </lineage>
</organism>
<dbReference type="Proteomes" id="UP001165120">
    <property type="component" value="Unassembled WGS sequence"/>
</dbReference>
<sequence length="190" mass="20042">MVIDIAVCVYDDIDGADGDRGGDGDGDGDVVVLILAVDCRGSDAGGGWSGRALTGWESAGAKNVLIRAPAVGLEKYFPVPEVRAGWLFLWQAAPDLTLLLLLLVLWAIASVTSLVQKWGTGTVYGLETRWDRGALGQRSLLYTPSSCAVPSSMNEATRGVSKATLTSCGPPSNQATQLKHFFSAHYGILT</sequence>
<reference evidence="1" key="1">
    <citation type="submission" date="2023-04" db="EMBL/GenBank/DDBJ databases">
        <title>Candida boidinii NBRC 10035.</title>
        <authorList>
            <person name="Ichikawa N."/>
            <person name="Sato H."/>
            <person name="Tonouchi N."/>
        </authorList>
    </citation>
    <scope>NUCLEOTIDE SEQUENCE</scope>
    <source>
        <strain evidence="1">NBRC 10035</strain>
    </source>
</reference>
<dbReference type="EMBL" id="BSXN01001152">
    <property type="protein sequence ID" value="GME71831.1"/>
    <property type="molecule type" value="Genomic_DNA"/>
</dbReference>
<proteinExistence type="predicted"/>
<dbReference type="AlphaFoldDB" id="A0A9W6T0E8"/>
<comment type="caution">
    <text evidence="1">The sequence shown here is derived from an EMBL/GenBank/DDBJ whole genome shotgun (WGS) entry which is preliminary data.</text>
</comment>